<evidence type="ECO:0000313" key="2">
    <source>
        <dbReference type="EMBL" id="KAL3314291.1"/>
    </source>
</evidence>
<evidence type="ECO:0000256" key="1">
    <source>
        <dbReference type="SAM" id="MobiDB-lite"/>
    </source>
</evidence>
<protein>
    <submittedName>
        <fullName evidence="2">Uncharacterized protein</fullName>
    </submittedName>
</protein>
<dbReference type="EMBL" id="JBJKFK010001041">
    <property type="protein sequence ID" value="KAL3314291.1"/>
    <property type="molecule type" value="Genomic_DNA"/>
</dbReference>
<gene>
    <name evidence="2" type="ORF">Ciccas_007093</name>
</gene>
<feature type="region of interest" description="Disordered" evidence="1">
    <location>
        <begin position="608"/>
        <end position="639"/>
    </location>
</feature>
<feature type="compositionally biased region" description="Polar residues" evidence="1">
    <location>
        <begin position="608"/>
        <end position="625"/>
    </location>
</feature>
<sequence length="677" mass="76994">MSRKPVKKTPSESLKSALSPAENNLHFAKRMNVVNIGISKESQLHEILKPSEMLRTDGGIFMNEFGAFVEFPPRAVTRRTTVHCNCTSAFQRSESMQDMQIDSDNQRICGPSNLFFCQGAMRKPCAIFVPLTYTAARYYSFDKAQKIERTENPKAFKKPNLSSEESYWEQVKDFEVVQPLVHFSEWPETLIEQTDSSLVFQENRSLISENLGGPTWAPNPLLTYNHELNIDLNFTARKFNLTGGVVLLLDKLYHEIRLICEPRQVNEKIGPGGGVVFAPNIHPMVSLRVPKFALDKNDTYQEQPTAYYKMISTAENVNLNIKRTLGIFEFKFASGLKALKKPITFRLPKPNCMELLRRRDFYADLKLNPTGSSVSKAKNVEDKKAAEPILITYDSCLMKPCAISNKDRLFKSNLLLLKRSDNNPWQLLMCDFNVSPRAIEFMFDRVGRFALVETKSPILKMEQKSLSLTMSRMIPSLSFPIGAMFLFLKMTHASWILKLEVISRNQIEELLQIRAKQGFMPLTMFLYSPYDGAKYRLDGQDIPHLLLINGSVLRVNMPSDFVVKIPARDSSYMSQKLHVVDKARNMTKTKSQSQDPAQEELDSWSYSKSISGVSPTRKNSKSILDSSPGAGGKSGSEHTMKSISLRIEDLEVENSVTFEFDFEKFPLQQLIEKSQVK</sequence>
<keyword evidence="3" id="KW-1185">Reference proteome</keyword>
<dbReference type="AlphaFoldDB" id="A0ABD2Q6E9"/>
<organism evidence="2 3">
    <name type="scientific">Cichlidogyrus casuarinus</name>
    <dbReference type="NCBI Taxonomy" id="1844966"/>
    <lineage>
        <taxon>Eukaryota</taxon>
        <taxon>Metazoa</taxon>
        <taxon>Spiralia</taxon>
        <taxon>Lophotrochozoa</taxon>
        <taxon>Platyhelminthes</taxon>
        <taxon>Monogenea</taxon>
        <taxon>Monopisthocotylea</taxon>
        <taxon>Dactylogyridea</taxon>
        <taxon>Ancyrocephalidae</taxon>
        <taxon>Cichlidogyrus</taxon>
    </lineage>
</organism>
<accession>A0ABD2Q6E9</accession>
<comment type="caution">
    <text evidence="2">The sequence shown here is derived from an EMBL/GenBank/DDBJ whole genome shotgun (WGS) entry which is preliminary data.</text>
</comment>
<proteinExistence type="predicted"/>
<dbReference type="Proteomes" id="UP001626550">
    <property type="component" value="Unassembled WGS sequence"/>
</dbReference>
<evidence type="ECO:0000313" key="3">
    <source>
        <dbReference type="Proteomes" id="UP001626550"/>
    </source>
</evidence>
<name>A0ABD2Q6E9_9PLAT</name>
<reference evidence="2 3" key="1">
    <citation type="submission" date="2024-11" db="EMBL/GenBank/DDBJ databases">
        <title>Adaptive evolution of stress response genes in parasites aligns with host niche diversity.</title>
        <authorList>
            <person name="Hahn C."/>
            <person name="Resl P."/>
        </authorList>
    </citation>
    <scope>NUCLEOTIDE SEQUENCE [LARGE SCALE GENOMIC DNA]</scope>
    <source>
        <strain evidence="2">EGGRZ-B1_66</strain>
        <tissue evidence="2">Body</tissue>
    </source>
</reference>